<evidence type="ECO:0000259" key="2">
    <source>
        <dbReference type="Pfam" id="PF01321"/>
    </source>
</evidence>
<dbReference type="CDD" id="cd01066">
    <property type="entry name" value="APP_MetAP"/>
    <property type="match status" value="1"/>
</dbReference>
<dbReference type="SUPFAM" id="SSF55920">
    <property type="entry name" value="Creatinase/aminopeptidase"/>
    <property type="match status" value="1"/>
</dbReference>
<dbReference type="PANTHER" id="PTHR46112">
    <property type="entry name" value="AMINOPEPTIDASE"/>
    <property type="match status" value="1"/>
</dbReference>
<evidence type="ECO:0000313" key="4">
    <source>
        <dbReference type="Proteomes" id="UP000187891"/>
    </source>
</evidence>
<proteinExistence type="predicted"/>
<reference evidence="4" key="1">
    <citation type="submission" date="2016-10" db="EMBL/GenBank/DDBJ databases">
        <authorList>
            <person name="Wibberg D."/>
        </authorList>
    </citation>
    <scope>NUCLEOTIDE SEQUENCE [LARGE SCALE GENOMIC DNA]</scope>
</reference>
<evidence type="ECO:0000313" key="3">
    <source>
        <dbReference type="EMBL" id="SCX36237.1"/>
    </source>
</evidence>
<dbReference type="GO" id="GO:0102009">
    <property type="term" value="F:proline dipeptidase activity"/>
    <property type="evidence" value="ECO:0007669"/>
    <property type="project" value="UniProtKB-EC"/>
</dbReference>
<keyword evidence="3" id="KW-0224">Dipeptidase</keyword>
<dbReference type="AlphaFoldDB" id="A0A1R3U8B0"/>
<keyword evidence="3" id="KW-0378">Hydrolase</keyword>
<dbReference type="InterPro" id="IPR036005">
    <property type="entry name" value="Creatinase/aminopeptidase-like"/>
</dbReference>
<name>A0A1R3U8B0_9HYPH</name>
<protein>
    <submittedName>
        <fullName evidence="3">Xaa-Pro dipeptidase</fullName>
        <ecNumber evidence="3">3.4.13.9</ecNumber>
    </submittedName>
</protein>
<sequence length="415" mass="44175">MGDVDRKHAERLMQKAGLDALALFQPEAFRYVIGASAGVATMWGRAGAAVALLPADASARLGAVVSDHAAGNILEKVPAVDLRIHRIWIDTVDMAGAGAVSDIDALYNGSGATGPRPETFDRVASFNLLFDLLKERNLAGGRIGVDLEFMPAADFEALKRAVPKVQWVDGSEVLRRLRAVKTPVEIERLRNAAIASEGGLARMVENIRPGASLSKLSAEWKIGAQDAATANGFALSGHWDFISVGPNLSDMSAVVAPGVLIKADVGTLVDGYSSDSARTFSYGPISWLAQDIFKALEAAFAAGLEEIKPGNNFGAVHQAMLSSMHRDGFGEYYRGHFGHSVGGSVGIEEWPFFSAGNPEVIEPNMVVALEAPFYGQNFGALMIEDQFLVTSTGLDCMNSMPRGLRNVAGDTQNHS</sequence>
<dbReference type="InterPro" id="IPR000994">
    <property type="entry name" value="Pept_M24"/>
</dbReference>
<dbReference type="Proteomes" id="UP000187891">
    <property type="component" value="Unassembled WGS sequence"/>
</dbReference>
<dbReference type="Gene3D" id="3.40.350.10">
    <property type="entry name" value="Creatinase/prolidase N-terminal domain"/>
    <property type="match status" value="1"/>
</dbReference>
<gene>
    <name evidence="3" type="primary">pepQ_2</name>
    <name evidence="3" type="ORF">DSM25559_5381</name>
</gene>
<dbReference type="STRING" id="1907666.DSM25559_5381"/>
<accession>A0A1R3U8B0</accession>
<dbReference type="EC" id="3.4.13.9" evidence="3"/>
<dbReference type="InterPro" id="IPR000587">
    <property type="entry name" value="Creatinase_N"/>
</dbReference>
<feature type="domain" description="Creatinase N-terminal" evidence="2">
    <location>
        <begin position="126"/>
        <end position="180"/>
    </location>
</feature>
<evidence type="ECO:0000259" key="1">
    <source>
        <dbReference type="Pfam" id="PF00557"/>
    </source>
</evidence>
<organism evidence="3 4">
    <name type="scientific">Agrobacterium rosae</name>
    <dbReference type="NCBI Taxonomy" id="1972867"/>
    <lineage>
        <taxon>Bacteria</taxon>
        <taxon>Pseudomonadati</taxon>
        <taxon>Pseudomonadota</taxon>
        <taxon>Alphaproteobacteria</taxon>
        <taxon>Hyphomicrobiales</taxon>
        <taxon>Rhizobiaceae</taxon>
        <taxon>Rhizobium/Agrobacterium group</taxon>
        <taxon>Agrobacterium</taxon>
    </lineage>
</organism>
<dbReference type="EMBL" id="FMUE01000029">
    <property type="protein sequence ID" value="SCX36237.1"/>
    <property type="molecule type" value="Genomic_DNA"/>
</dbReference>
<dbReference type="RefSeq" id="WP_077105491.1">
    <property type="nucleotide sequence ID" value="NZ_CP133552.1"/>
</dbReference>
<dbReference type="SUPFAM" id="SSF53092">
    <property type="entry name" value="Creatinase/prolidase N-terminal domain"/>
    <property type="match status" value="1"/>
</dbReference>
<dbReference type="Pfam" id="PF00557">
    <property type="entry name" value="Peptidase_M24"/>
    <property type="match status" value="1"/>
</dbReference>
<dbReference type="Pfam" id="PF01321">
    <property type="entry name" value="Creatinase_N"/>
    <property type="match status" value="1"/>
</dbReference>
<dbReference type="InterPro" id="IPR050659">
    <property type="entry name" value="Peptidase_M24B"/>
</dbReference>
<feature type="domain" description="Peptidase M24" evidence="1">
    <location>
        <begin position="187"/>
        <end position="390"/>
    </location>
</feature>
<dbReference type="InterPro" id="IPR029149">
    <property type="entry name" value="Creatin/AminoP/Spt16_N"/>
</dbReference>
<dbReference type="PANTHER" id="PTHR46112:SF2">
    <property type="entry name" value="XAA-PRO AMINOPEPTIDASE P-RELATED"/>
    <property type="match status" value="1"/>
</dbReference>
<dbReference type="Gene3D" id="3.90.230.10">
    <property type="entry name" value="Creatinase/methionine aminopeptidase superfamily"/>
    <property type="match status" value="1"/>
</dbReference>
<keyword evidence="3" id="KW-0645">Protease</keyword>